<feature type="region of interest" description="Disordered" evidence="1">
    <location>
        <begin position="75"/>
        <end position="136"/>
    </location>
</feature>
<keyword evidence="3" id="KW-1185">Reference proteome</keyword>
<reference evidence="3" key="1">
    <citation type="journal article" date="2019" name="Int. J. Syst. Evol. Microbiol.">
        <title>The Global Catalogue of Microorganisms (GCM) 10K type strain sequencing project: providing services to taxonomists for standard genome sequencing and annotation.</title>
        <authorList>
            <consortium name="The Broad Institute Genomics Platform"/>
            <consortium name="The Broad Institute Genome Sequencing Center for Infectious Disease"/>
            <person name="Wu L."/>
            <person name="Ma J."/>
        </authorList>
    </citation>
    <scope>NUCLEOTIDE SEQUENCE [LARGE SCALE GENOMIC DNA]</scope>
    <source>
        <strain evidence="3">JCM 3115</strain>
    </source>
</reference>
<proteinExistence type="predicted"/>
<evidence type="ECO:0000256" key="1">
    <source>
        <dbReference type="SAM" id="MobiDB-lite"/>
    </source>
</evidence>
<dbReference type="EMBL" id="BMQJ01000009">
    <property type="protein sequence ID" value="GGQ05599.1"/>
    <property type="molecule type" value="Genomic_DNA"/>
</dbReference>
<gene>
    <name evidence="2" type="ORF">GCM10010140_39890</name>
</gene>
<feature type="compositionally biased region" description="Basic and acidic residues" evidence="1">
    <location>
        <begin position="89"/>
        <end position="101"/>
    </location>
</feature>
<protein>
    <submittedName>
        <fullName evidence="2">Uncharacterized protein</fullName>
    </submittedName>
</protein>
<accession>A0ABQ2QZP9</accession>
<dbReference type="Proteomes" id="UP000611554">
    <property type="component" value="Unassembled WGS sequence"/>
</dbReference>
<name>A0ABQ2QZP9_9ACTN</name>
<sequence length="136" mass="14367">MVTAGTVSGPEVRSYGARPCALPCQCGRKATAIDSEPEATIASASVRAVGRAERERLRRVRRTAGQVMARRWVGVPAGFKTPATVAPDTKAEGRSEPEPSHHAGRNTHPPQRAPTTDPATTDPPNPREPRGTPTAA</sequence>
<feature type="compositionally biased region" description="Low complexity" evidence="1">
    <location>
        <begin position="109"/>
        <end position="120"/>
    </location>
</feature>
<evidence type="ECO:0000313" key="3">
    <source>
        <dbReference type="Proteomes" id="UP000611554"/>
    </source>
</evidence>
<comment type="caution">
    <text evidence="2">The sequence shown here is derived from an EMBL/GenBank/DDBJ whole genome shotgun (WGS) entry which is preliminary data.</text>
</comment>
<evidence type="ECO:0000313" key="2">
    <source>
        <dbReference type="EMBL" id="GGQ05599.1"/>
    </source>
</evidence>
<organism evidence="2 3">
    <name type="scientific">Streptosporangium pseudovulgare</name>
    <dbReference type="NCBI Taxonomy" id="35765"/>
    <lineage>
        <taxon>Bacteria</taxon>
        <taxon>Bacillati</taxon>
        <taxon>Actinomycetota</taxon>
        <taxon>Actinomycetes</taxon>
        <taxon>Streptosporangiales</taxon>
        <taxon>Streptosporangiaceae</taxon>
        <taxon>Streptosporangium</taxon>
    </lineage>
</organism>